<dbReference type="Proteomes" id="UP001631993">
    <property type="component" value="Unassembled WGS sequence"/>
</dbReference>
<keyword evidence="3" id="KW-1185">Reference proteome</keyword>
<gene>
    <name evidence="2" type="ORF">ACKI1S_02185</name>
</gene>
<reference evidence="2 3" key="1">
    <citation type="submission" date="2024-12" db="EMBL/GenBank/DDBJ databases">
        <title>Forecasting of Potato common scab and diversities of Pathogenic streptomyces spp. in china.</title>
        <authorList>
            <person name="Handique U."/>
            <person name="Wu J."/>
        </authorList>
    </citation>
    <scope>NUCLEOTIDE SEQUENCE [LARGE SCALE GENOMIC DNA]</scope>
    <source>
        <strain evidence="2 3">ZRIMU1585</strain>
    </source>
</reference>
<dbReference type="GeneID" id="301203457"/>
<proteinExistence type="predicted"/>
<dbReference type="PROSITE" id="PS51257">
    <property type="entry name" value="PROKAR_LIPOPROTEIN"/>
    <property type="match status" value="1"/>
</dbReference>
<evidence type="ECO:0000313" key="3">
    <source>
        <dbReference type="Proteomes" id="UP001631993"/>
    </source>
</evidence>
<organism evidence="2 3">
    <name type="scientific">Streptomyces galilaeus</name>
    <dbReference type="NCBI Taxonomy" id="33899"/>
    <lineage>
        <taxon>Bacteria</taxon>
        <taxon>Bacillati</taxon>
        <taxon>Actinomycetota</taxon>
        <taxon>Actinomycetes</taxon>
        <taxon>Kitasatosporales</taxon>
        <taxon>Streptomycetaceae</taxon>
        <taxon>Streptomyces</taxon>
    </lineage>
</organism>
<dbReference type="RefSeq" id="WP_150472501.1">
    <property type="nucleotide sequence ID" value="NZ_BMVS01000003.1"/>
</dbReference>
<protein>
    <recommendedName>
        <fullName evidence="4">Lipoprotein</fullName>
    </recommendedName>
</protein>
<dbReference type="EMBL" id="JBJVNE010000001">
    <property type="protein sequence ID" value="MFM9644951.1"/>
    <property type="molecule type" value="Genomic_DNA"/>
</dbReference>
<evidence type="ECO:0000256" key="1">
    <source>
        <dbReference type="SAM" id="MobiDB-lite"/>
    </source>
</evidence>
<sequence length="261" mass="26089">MKRSSGARLCATAAVGALSLVLVTGCSDDGSKKDSKGSNGSSKGSDSSSSAPAAKALTSAELEKLLLAQGEVKGFKVTPGDDTLPKSKSEVKTDKPACDPLAWATAGLAPGETDANASNSVAEDKVSGATAKPEDLADAFDIDMTFVGLSSYEGDGAEKAMKALSDGVSACSAGYGLAAGEENSKVTKVASEKGSGLGDESVAFSEAVDMDGEGSATFHTDVVRKGNTIATFYTVNFASLGSGKAADIPAAVVQAQVAKLK</sequence>
<comment type="caution">
    <text evidence="2">The sequence shown here is derived from an EMBL/GenBank/DDBJ whole genome shotgun (WGS) entry which is preliminary data.</text>
</comment>
<evidence type="ECO:0000313" key="2">
    <source>
        <dbReference type="EMBL" id="MFM9644951.1"/>
    </source>
</evidence>
<accession>A0ABW9IB83</accession>
<name>A0ABW9IB83_STRGJ</name>
<feature type="compositionally biased region" description="Low complexity" evidence="1">
    <location>
        <begin position="37"/>
        <end position="50"/>
    </location>
</feature>
<feature type="region of interest" description="Disordered" evidence="1">
    <location>
        <begin position="76"/>
        <end position="95"/>
    </location>
</feature>
<evidence type="ECO:0008006" key="4">
    <source>
        <dbReference type="Google" id="ProtNLM"/>
    </source>
</evidence>
<feature type="compositionally biased region" description="Basic and acidic residues" evidence="1">
    <location>
        <begin position="83"/>
        <end position="95"/>
    </location>
</feature>
<feature type="region of interest" description="Disordered" evidence="1">
    <location>
        <begin position="25"/>
        <end position="55"/>
    </location>
</feature>